<organism evidence="3 4">
    <name type="scientific">Dactylosporangium vinaceum</name>
    <dbReference type="NCBI Taxonomy" id="53362"/>
    <lineage>
        <taxon>Bacteria</taxon>
        <taxon>Bacillati</taxon>
        <taxon>Actinomycetota</taxon>
        <taxon>Actinomycetes</taxon>
        <taxon>Micromonosporales</taxon>
        <taxon>Micromonosporaceae</taxon>
        <taxon>Dactylosporangium</taxon>
    </lineage>
</organism>
<name>A0ABV5M2T6_9ACTN</name>
<evidence type="ECO:0000313" key="3">
    <source>
        <dbReference type="EMBL" id="MFB9443147.1"/>
    </source>
</evidence>
<evidence type="ECO:0000256" key="1">
    <source>
        <dbReference type="PROSITE-ProRule" id="PRU00464"/>
    </source>
</evidence>
<dbReference type="Pfam" id="PF01230">
    <property type="entry name" value="HIT"/>
    <property type="match status" value="1"/>
</dbReference>
<dbReference type="PROSITE" id="PS51084">
    <property type="entry name" value="HIT_2"/>
    <property type="match status" value="1"/>
</dbReference>
<sequence length="163" mass="18053">MVDDEWRRWPQDWTARKAGDGCQLCDFLRTEDPAWGLPVYTGQVANGYLWARGQITGYCVIIWRGGHICEPTDLTPADASRYFDDIFAVGRALIRLLGPAKMNYETLGNAVPHLHTHVVPRGLDDPNPGGPLPWTYLDDGHQPAGPLHALADDLRRLLPAGAT</sequence>
<proteinExistence type="predicted"/>
<dbReference type="Gene3D" id="3.30.428.10">
    <property type="entry name" value="HIT-like"/>
    <property type="match status" value="1"/>
</dbReference>
<reference evidence="3 4" key="1">
    <citation type="submission" date="2024-09" db="EMBL/GenBank/DDBJ databases">
        <authorList>
            <person name="Sun Q."/>
            <person name="Mori K."/>
        </authorList>
    </citation>
    <scope>NUCLEOTIDE SEQUENCE [LARGE SCALE GENOMIC DNA]</scope>
    <source>
        <strain evidence="3 4">JCM 3307</strain>
    </source>
</reference>
<feature type="short sequence motif" description="Histidine triad motif" evidence="1">
    <location>
        <begin position="113"/>
        <end position="117"/>
    </location>
</feature>
<dbReference type="EMBL" id="JBHMCA010000019">
    <property type="protein sequence ID" value="MFB9443147.1"/>
    <property type="molecule type" value="Genomic_DNA"/>
</dbReference>
<dbReference type="RefSeq" id="WP_223099694.1">
    <property type="nucleotide sequence ID" value="NZ_CP061913.1"/>
</dbReference>
<dbReference type="EC" id="2.1.1.-" evidence="3"/>
<gene>
    <name evidence="3" type="ORF">ACFFTR_08630</name>
</gene>
<evidence type="ECO:0000259" key="2">
    <source>
        <dbReference type="PROSITE" id="PS51084"/>
    </source>
</evidence>
<evidence type="ECO:0000313" key="4">
    <source>
        <dbReference type="Proteomes" id="UP001589608"/>
    </source>
</evidence>
<keyword evidence="3" id="KW-0489">Methyltransferase</keyword>
<dbReference type="InterPro" id="IPR036265">
    <property type="entry name" value="HIT-like_sf"/>
</dbReference>
<comment type="caution">
    <text evidence="3">The sequence shown here is derived from an EMBL/GenBank/DDBJ whole genome shotgun (WGS) entry which is preliminary data.</text>
</comment>
<dbReference type="SUPFAM" id="SSF54197">
    <property type="entry name" value="HIT-like"/>
    <property type="match status" value="1"/>
</dbReference>
<dbReference type="Proteomes" id="UP001589608">
    <property type="component" value="Unassembled WGS sequence"/>
</dbReference>
<feature type="domain" description="HIT" evidence="2">
    <location>
        <begin position="23"/>
        <end position="128"/>
    </location>
</feature>
<keyword evidence="4" id="KW-1185">Reference proteome</keyword>
<keyword evidence="3" id="KW-0808">Transferase</keyword>
<dbReference type="GO" id="GO:0032259">
    <property type="term" value="P:methylation"/>
    <property type="evidence" value="ECO:0007669"/>
    <property type="project" value="UniProtKB-KW"/>
</dbReference>
<dbReference type="InterPro" id="IPR011146">
    <property type="entry name" value="HIT-like"/>
</dbReference>
<accession>A0ABV5M2T6</accession>
<dbReference type="GO" id="GO:0008168">
    <property type="term" value="F:methyltransferase activity"/>
    <property type="evidence" value="ECO:0007669"/>
    <property type="project" value="UniProtKB-KW"/>
</dbReference>
<protein>
    <submittedName>
        <fullName evidence="3">HIT family protein</fullName>
        <ecNumber evidence="3">2.1.1.-</ecNumber>
    </submittedName>
</protein>